<dbReference type="InterPro" id="IPR011109">
    <property type="entry name" value="DNA_bind_recombinase_dom"/>
</dbReference>
<dbReference type="EMBL" id="BAABHM010000010">
    <property type="protein sequence ID" value="GAA4699829.1"/>
    <property type="molecule type" value="Genomic_DNA"/>
</dbReference>
<dbReference type="PROSITE" id="PS51737">
    <property type="entry name" value="RECOMBINASE_DNA_BIND"/>
    <property type="match status" value="1"/>
</dbReference>
<dbReference type="InterPro" id="IPR036162">
    <property type="entry name" value="Resolvase-like_N_sf"/>
</dbReference>
<feature type="domain" description="Recombinase" evidence="2">
    <location>
        <begin position="156"/>
        <end position="275"/>
    </location>
</feature>
<reference evidence="4" key="1">
    <citation type="journal article" date="2019" name="Int. J. Syst. Evol. Microbiol.">
        <title>The Global Catalogue of Microorganisms (GCM) 10K type strain sequencing project: providing services to taxonomists for standard genome sequencing and annotation.</title>
        <authorList>
            <consortium name="The Broad Institute Genomics Platform"/>
            <consortium name="The Broad Institute Genome Sequencing Center for Infectious Disease"/>
            <person name="Wu L."/>
            <person name="Ma J."/>
        </authorList>
    </citation>
    <scope>NUCLEOTIDE SEQUENCE [LARGE SCALE GENOMIC DNA]</scope>
    <source>
        <strain evidence="4">JCM 17975</strain>
    </source>
</reference>
<dbReference type="Pfam" id="PF00239">
    <property type="entry name" value="Resolvase"/>
    <property type="match status" value="1"/>
</dbReference>
<evidence type="ECO:0000259" key="1">
    <source>
        <dbReference type="PROSITE" id="PS51736"/>
    </source>
</evidence>
<dbReference type="SUPFAM" id="SSF53041">
    <property type="entry name" value="Resolvase-like"/>
    <property type="match status" value="1"/>
</dbReference>
<organism evidence="3 4">
    <name type="scientific">Promicromonospora umidemergens</name>
    <dbReference type="NCBI Taxonomy" id="629679"/>
    <lineage>
        <taxon>Bacteria</taxon>
        <taxon>Bacillati</taxon>
        <taxon>Actinomycetota</taxon>
        <taxon>Actinomycetes</taxon>
        <taxon>Micrococcales</taxon>
        <taxon>Promicromonosporaceae</taxon>
        <taxon>Promicromonospora</taxon>
    </lineage>
</organism>
<name>A0ABP8X4T6_9MICO</name>
<feature type="domain" description="Resolvase/invertase-type recombinase catalytic" evidence="1">
    <location>
        <begin position="4"/>
        <end position="151"/>
    </location>
</feature>
<comment type="caution">
    <text evidence="3">The sequence shown here is derived from an EMBL/GenBank/DDBJ whole genome shotgun (WGS) entry which is preliminary data.</text>
</comment>
<protein>
    <submittedName>
        <fullName evidence="3">Recombinase family protein</fullName>
    </submittedName>
</protein>
<dbReference type="Gene3D" id="3.40.50.1390">
    <property type="entry name" value="Resolvase, N-terminal catalytic domain"/>
    <property type="match status" value="1"/>
</dbReference>
<dbReference type="SMART" id="SM00857">
    <property type="entry name" value="Resolvase"/>
    <property type="match status" value="1"/>
</dbReference>
<dbReference type="PANTHER" id="PTHR30461:SF23">
    <property type="entry name" value="DNA RECOMBINASE-RELATED"/>
    <property type="match status" value="1"/>
</dbReference>
<dbReference type="RefSeq" id="WP_301312737.1">
    <property type="nucleotide sequence ID" value="NZ_BAABHM010000010.1"/>
</dbReference>
<evidence type="ECO:0000259" key="2">
    <source>
        <dbReference type="PROSITE" id="PS51737"/>
    </source>
</evidence>
<dbReference type="Pfam" id="PF07508">
    <property type="entry name" value="Recombinase"/>
    <property type="match status" value="1"/>
</dbReference>
<keyword evidence="4" id="KW-1185">Reference proteome</keyword>
<dbReference type="InterPro" id="IPR038109">
    <property type="entry name" value="DNA_bind_recomb_sf"/>
</dbReference>
<dbReference type="Proteomes" id="UP001500843">
    <property type="component" value="Unassembled WGS sequence"/>
</dbReference>
<evidence type="ECO:0000313" key="3">
    <source>
        <dbReference type="EMBL" id="GAA4699829.1"/>
    </source>
</evidence>
<evidence type="ECO:0000313" key="4">
    <source>
        <dbReference type="Proteomes" id="UP001500843"/>
    </source>
</evidence>
<sequence length="475" mass="50911">MVSAAAVYVRISQDRSGLQAGVLRQQEDCLDLAARLGFEDPVVLADNDISAYDGGRRPGYELLVEQIRAGVTTVVVWHVDRLYRQPRELEDLIGLVERHPVRIEAVRGGGLDLNTAEGRLMVRQLVAAAAYESGHKSDRIKRTARREAEQGAWHGSARYGYGPGGVLIPEEAAVVRQMADRFLAGESLRSIARWLNTSGIAPGRAGTGTAGIWYPYTVRSVLASARISGQRAYAPGRRADPVDGREILGPGDWEAIITPEQTARIRAIVADPSRRPARPAVLSLLGGIARCGKCGAGLTIVKHTPAAGGTATLRYACRSDLSRPERGGVTIGAAHLDEHVTARVLHRLAAPRTSARAGSTTAVLAQISTLNARLAEIDQDRQDRLISVREHTAARTAAREALAAAGRALAAVTGGAVALHGAPIGDRSGLEVWWESLDVPGRRAVIKALTNRVIVGPGQRGRGFDSRRVRITYSR</sequence>
<accession>A0ABP8X4T6</accession>
<dbReference type="CDD" id="cd00338">
    <property type="entry name" value="Ser_Recombinase"/>
    <property type="match status" value="1"/>
</dbReference>
<dbReference type="PANTHER" id="PTHR30461">
    <property type="entry name" value="DNA-INVERTASE FROM LAMBDOID PROPHAGE"/>
    <property type="match status" value="1"/>
</dbReference>
<dbReference type="InterPro" id="IPR050639">
    <property type="entry name" value="SSR_resolvase"/>
</dbReference>
<proteinExistence type="predicted"/>
<dbReference type="InterPro" id="IPR006119">
    <property type="entry name" value="Resolv_N"/>
</dbReference>
<gene>
    <name evidence="3" type="ORF">GCM10023198_20660</name>
</gene>
<dbReference type="Gene3D" id="3.90.1750.20">
    <property type="entry name" value="Putative Large Serine Recombinase, Chain B, Domain 2"/>
    <property type="match status" value="1"/>
</dbReference>
<dbReference type="PROSITE" id="PS51736">
    <property type="entry name" value="RECOMBINASES_3"/>
    <property type="match status" value="1"/>
</dbReference>